<evidence type="ECO:0000256" key="1">
    <source>
        <dbReference type="ARBA" id="ARBA00004123"/>
    </source>
</evidence>
<dbReference type="InterPro" id="IPR052035">
    <property type="entry name" value="ZnF_BED_domain_contain"/>
</dbReference>
<dbReference type="Proteomes" id="UP000593570">
    <property type="component" value="Unassembled WGS sequence"/>
</dbReference>
<dbReference type="InterPro" id="IPR012337">
    <property type="entry name" value="RNaseH-like_sf"/>
</dbReference>
<accession>A0A8H6GYB5</accession>
<sequence length="260" mass="29297">MSNSLLSPLPAGFPPTTLTPCPTPPSSVFSRLSQPKTVAKQLEEAAVGALPPNPTIENLPKVTWKNRRFVQEDLLARKGAKGRKSWIRSHGTFLVELNYQDLPIGHINWIISNPVCWFCVVNLVLIVENLAGSLIDIVHEWEIEGRVGCAISDNMTANDTCLYYMYQRLDPSMRPVDIKARRMRCYGHTLNLVARAFLFGKDAESFELESDINGMRGLVEQDLDHWRTKGPIGKLRNIVKFIRSSPQRSEQTAMDAYGRC</sequence>
<keyword evidence="5" id="KW-0539">Nucleus</keyword>
<dbReference type="PANTHER" id="PTHR46481:SF10">
    <property type="entry name" value="ZINC FINGER BED DOMAIN-CONTAINING PROTEIN 39"/>
    <property type="match status" value="1"/>
</dbReference>
<dbReference type="AlphaFoldDB" id="A0A8H6GYB5"/>
<name>A0A8H6GYB5_FUSOX</name>
<comment type="subcellular location">
    <subcellularLocation>
        <location evidence="1">Nucleus</location>
    </subcellularLocation>
</comment>
<organism evidence="6 7">
    <name type="scientific">Fusarium oxysporum f. sp. conglutinans</name>
    <dbReference type="NCBI Taxonomy" id="100902"/>
    <lineage>
        <taxon>Eukaryota</taxon>
        <taxon>Fungi</taxon>
        <taxon>Dikarya</taxon>
        <taxon>Ascomycota</taxon>
        <taxon>Pezizomycotina</taxon>
        <taxon>Sordariomycetes</taxon>
        <taxon>Hypocreomycetidae</taxon>
        <taxon>Hypocreales</taxon>
        <taxon>Nectriaceae</taxon>
        <taxon>Fusarium</taxon>
        <taxon>Fusarium oxysporum species complex</taxon>
    </lineage>
</organism>
<reference evidence="6 7" key="1">
    <citation type="journal article" date="2020" name="bioRxiv">
        <title>A chromosome-scale genome assembly for the Fusarium oxysporum strain Fo5176 to establish a model Arabidopsis-fungal pathosystem.</title>
        <authorList>
            <person name="Fokkens L."/>
            <person name="Guo L."/>
            <person name="Dora S."/>
            <person name="Wang B."/>
            <person name="Ye K."/>
            <person name="Sanchez-Rodriguez C."/>
            <person name="Croll D."/>
        </authorList>
    </citation>
    <scope>NUCLEOTIDE SEQUENCE [LARGE SCALE GENOMIC DNA]</scope>
    <source>
        <strain evidence="6 7">Fo5176</strain>
    </source>
</reference>
<evidence type="ECO:0000256" key="2">
    <source>
        <dbReference type="ARBA" id="ARBA00022723"/>
    </source>
</evidence>
<dbReference type="SUPFAM" id="SSF53098">
    <property type="entry name" value="Ribonuclease H-like"/>
    <property type="match status" value="1"/>
</dbReference>
<evidence type="ECO:0000256" key="3">
    <source>
        <dbReference type="ARBA" id="ARBA00022771"/>
    </source>
</evidence>
<gene>
    <name evidence="6" type="ORF">HZS61_011525</name>
</gene>
<dbReference type="EMBL" id="JACDXP010000004">
    <property type="protein sequence ID" value="KAF6525730.1"/>
    <property type="molecule type" value="Genomic_DNA"/>
</dbReference>
<evidence type="ECO:0008006" key="8">
    <source>
        <dbReference type="Google" id="ProtNLM"/>
    </source>
</evidence>
<evidence type="ECO:0000313" key="6">
    <source>
        <dbReference type="EMBL" id="KAF6525730.1"/>
    </source>
</evidence>
<keyword evidence="2" id="KW-0479">Metal-binding</keyword>
<protein>
    <recommendedName>
        <fullName evidence="8">AC transposase</fullName>
    </recommendedName>
</protein>
<keyword evidence="4" id="KW-0862">Zinc</keyword>
<comment type="caution">
    <text evidence="6">The sequence shown here is derived from an EMBL/GenBank/DDBJ whole genome shotgun (WGS) entry which is preliminary data.</text>
</comment>
<evidence type="ECO:0000256" key="4">
    <source>
        <dbReference type="ARBA" id="ARBA00022833"/>
    </source>
</evidence>
<dbReference type="GO" id="GO:0008270">
    <property type="term" value="F:zinc ion binding"/>
    <property type="evidence" value="ECO:0007669"/>
    <property type="project" value="UniProtKB-KW"/>
</dbReference>
<dbReference type="PANTHER" id="PTHR46481">
    <property type="entry name" value="ZINC FINGER BED DOMAIN-CONTAINING PROTEIN 4"/>
    <property type="match status" value="1"/>
</dbReference>
<evidence type="ECO:0000256" key="5">
    <source>
        <dbReference type="ARBA" id="ARBA00023242"/>
    </source>
</evidence>
<proteinExistence type="predicted"/>
<dbReference type="GO" id="GO:0005634">
    <property type="term" value="C:nucleus"/>
    <property type="evidence" value="ECO:0007669"/>
    <property type="project" value="UniProtKB-SubCell"/>
</dbReference>
<evidence type="ECO:0000313" key="7">
    <source>
        <dbReference type="Proteomes" id="UP000593570"/>
    </source>
</evidence>
<keyword evidence="3" id="KW-0863">Zinc-finger</keyword>